<dbReference type="Gene3D" id="3.40.50.1000">
    <property type="entry name" value="HAD superfamily/HAD-like"/>
    <property type="match status" value="1"/>
</dbReference>
<dbReference type="NCBIfam" id="TIGR00099">
    <property type="entry name" value="Cof-subfamily"/>
    <property type="match status" value="1"/>
</dbReference>
<dbReference type="InterPro" id="IPR029061">
    <property type="entry name" value="THDP-binding"/>
</dbReference>
<sequence>MQSLENTMLITDLDGTLLPASKEISVADAAAISQFRAKGGKFAIATGRTLQAAQRYLKKLQPNIPVILFNGAAIYDPVAEKWLYTEELPPEAVSITRQVLEAFPDVSAEILRTDGTYVSRMTPYEKEHLEICQVEPILAMPEEIPHGWLKVLFAIAPERMPDLIAYFQEQNWTCADFVQSEARFYEMLPKGVTKGSALRRYRTICGAESWHIVAAGDFDNDLDMLRVADTSACPSNAQPCIKEIANIQLMHSCEENAIAELIYRLSKSLEVHNMDEMTKKKLQATACRIRMGVIEGTYHAKSGHPGGSLSICDTLTYLYFAKMHVDPKNPEMADRDRLVLSKGHCAPALYSTLAERGFFPKEELQSLRHIGALLQGHPCIHIPGVDMSSGSLGQGISAACGMALAGKMDNAAYKVYTILGDGEIEEGQVWEAAMFANQYHLDNLVAIVDNNGLQIDGKLSEVCSPEPIPEKFEAFGWHVIRMDAHDFDAIDAAMQEAETIVGKPVAIIQKSVKGKGVSFMENQVGWHGKAPNQAEYEQAMAELTAQLKELEG</sequence>
<dbReference type="AlphaFoldDB" id="U2KXI2"/>
<evidence type="ECO:0000256" key="4">
    <source>
        <dbReference type="ARBA" id="ARBA00022723"/>
    </source>
</evidence>
<dbReference type="Proteomes" id="UP000016662">
    <property type="component" value="Unassembled WGS sequence"/>
</dbReference>
<evidence type="ECO:0000256" key="1">
    <source>
        <dbReference type="ARBA" id="ARBA00001964"/>
    </source>
</evidence>
<evidence type="ECO:0000256" key="2">
    <source>
        <dbReference type="ARBA" id="ARBA00007131"/>
    </source>
</evidence>
<dbReference type="PATRIC" id="fig|411473.3.peg.603"/>
<accession>U2KXI2</accession>
<organism evidence="7 8">
    <name type="scientific">Ruminococcus callidus ATCC 27760</name>
    <dbReference type="NCBI Taxonomy" id="411473"/>
    <lineage>
        <taxon>Bacteria</taxon>
        <taxon>Bacillati</taxon>
        <taxon>Bacillota</taxon>
        <taxon>Clostridia</taxon>
        <taxon>Eubacteriales</taxon>
        <taxon>Oscillospiraceae</taxon>
        <taxon>Ruminococcus</taxon>
    </lineage>
</organism>
<dbReference type="PANTHER" id="PTHR47514:SF1">
    <property type="entry name" value="TRANSKETOLASE N-TERMINAL SECTION-RELATED"/>
    <property type="match status" value="1"/>
</dbReference>
<reference evidence="7 8" key="1">
    <citation type="submission" date="2013-07" db="EMBL/GenBank/DDBJ databases">
        <authorList>
            <person name="Weinstock G."/>
            <person name="Sodergren E."/>
            <person name="Wylie T."/>
            <person name="Fulton L."/>
            <person name="Fulton R."/>
            <person name="Fronick C."/>
            <person name="O'Laughlin M."/>
            <person name="Godfrey J."/>
            <person name="Miner T."/>
            <person name="Herter B."/>
            <person name="Appelbaum E."/>
            <person name="Cordes M."/>
            <person name="Lek S."/>
            <person name="Wollam A."/>
            <person name="Pepin K.H."/>
            <person name="Palsikar V.B."/>
            <person name="Mitreva M."/>
            <person name="Wilson R.K."/>
        </authorList>
    </citation>
    <scope>NUCLEOTIDE SEQUENCE [LARGE SCALE GENOMIC DNA]</scope>
    <source>
        <strain evidence="7 8">ATCC 27760</strain>
    </source>
</reference>
<dbReference type="OrthoDB" id="8732661at2"/>
<dbReference type="PROSITE" id="PS00801">
    <property type="entry name" value="TRANSKETOLASE_1"/>
    <property type="match status" value="1"/>
</dbReference>
<keyword evidence="4" id="KW-0479">Metal-binding</keyword>
<dbReference type="Pfam" id="PF08282">
    <property type="entry name" value="Hydrolase_3"/>
    <property type="match status" value="1"/>
</dbReference>
<dbReference type="NCBIfam" id="TIGR01484">
    <property type="entry name" value="HAD-SF-IIB"/>
    <property type="match status" value="1"/>
</dbReference>
<comment type="similarity">
    <text evidence="2">Belongs to the transketolase family.</text>
</comment>
<dbReference type="Gene3D" id="3.30.1240.10">
    <property type="match status" value="1"/>
</dbReference>
<dbReference type="Gene3D" id="3.40.50.970">
    <property type="match status" value="1"/>
</dbReference>
<proteinExistence type="inferred from homology"/>
<dbReference type="HOGENOM" id="CLU_493383_0_0_9"/>
<feature type="domain" description="Transketolase N-terminal" evidence="6">
    <location>
        <begin position="286"/>
        <end position="541"/>
    </location>
</feature>
<dbReference type="eggNOG" id="COG3959">
    <property type="taxonomic scope" value="Bacteria"/>
</dbReference>
<dbReference type="GO" id="GO:0016740">
    <property type="term" value="F:transferase activity"/>
    <property type="evidence" value="ECO:0007669"/>
    <property type="project" value="UniProtKB-KW"/>
</dbReference>
<dbReference type="GO" id="GO:0046872">
    <property type="term" value="F:metal ion binding"/>
    <property type="evidence" value="ECO:0007669"/>
    <property type="project" value="UniProtKB-KW"/>
</dbReference>
<evidence type="ECO:0000259" key="6">
    <source>
        <dbReference type="Pfam" id="PF00456"/>
    </source>
</evidence>
<comment type="caution">
    <text evidence="7">The sequence shown here is derived from an EMBL/GenBank/DDBJ whole genome shotgun (WGS) entry which is preliminary data.</text>
</comment>
<dbReference type="InterPro" id="IPR036412">
    <property type="entry name" value="HAD-like_sf"/>
</dbReference>
<name>U2KXI2_9FIRM</name>
<evidence type="ECO:0000256" key="5">
    <source>
        <dbReference type="ARBA" id="ARBA00023052"/>
    </source>
</evidence>
<keyword evidence="3" id="KW-0808">Transferase</keyword>
<dbReference type="InterPro" id="IPR006379">
    <property type="entry name" value="HAD-SF_hydro_IIB"/>
</dbReference>
<dbReference type="EMBL" id="AWVF01000093">
    <property type="protein sequence ID" value="ERJ96825.1"/>
    <property type="molecule type" value="Genomic_DNA"/>
</dbReference>
<dbReference type="GO" id="GO:0016791">
    <property type="term" value="F:phosphatase activity"/>
    <property type="evidence" value="ECO:0007669"/>
    <property type="project" value="UniProtKB-ARBA"/>
</dbReference>
<dbReference type="InterPro" id="IPR049557">
    <property type="entry name" value="Transketolase_CS"/>
</dbReference>
<dbReference type="PANTHER" id="PTHR47514">
    <property type="entry name" value="TRANSKETOLASE N-TERMINAL SECTION-RELATED"/>
    <property type="match status" value="1"/>
</dbReference>
<gene>
    <name evidence="7" type="ORF">RUMCAL_00752</name>
</gene>
<dbReference type="InterPro" id="IPR023214">
    <property type="entry name" value="HAD_sf"/>
</dbReference>
<dbReference type="SUPFAM" id="SSF52518">
    <property type="entry name" value="Thiamin diphosphate-binding fold (THDP-binding)"/>
    <property type="match status" value="1"/>
</dbReference>
<dbReference type="Pfam" id="PF00456">
    <property type="entry name" value="Transketolase_N"/>
    <property type="match status" value="1"/>
</dbReference>
<comment type="cofactor">
    <cofactor evidence="1">
        <name>thiamine diphosphate</name>
        <dbReference type="ChEBI" id="CHEBI:58937"/>
    </cofactor>
</comment>
<evidence type="ECO:0000313" key="8">
    <source>
        <dbReference type="Proteomes" id="UP000016662"/>
    </source>
</evidence>
<keyword evidence="7" id="KW-0378">Hydrolase</keyword>
<evidence type="ECO:0000313" key="7">
    <source>
        <dbReference type="EMBL" id="ERJ96825.1"/>
    </source>
</evidence>
<dbReference type="InterPro" id="IPR005474">
    <property type="entry name" value="Transketolase_N"/>
</dbReference>
<evidence type="ECO:0000256" key="3">
    <source>
        <dbReference type="ARBA" id="ARBA00022679"/>
    </source>
</evidence>
<dbReference type="SUPFAM" id="SSF56784">
    <property type="entry name" value="HAD-like"/>
    <property type="match status" value="1"/>
</dbReference>
<dbReference type="InterPro" id="IPR000150">
    <property type="entry name" value="Cof"/>
</dbReference>
<keyword evidence="5" id="KW-0786">Thiamine pyrophosphate</keyword>
<dbReference type="STRING" id="411473.RUMCAL_00752"/>
<keyword evidence="8" id="KW-1185">Reference proteome</keyword>
<protein>
    <submittedName>
        <fullName evidence="7">HAD hydrolase, family IIB</fullName>
    </submittedName>
</protein>
<dbReference type="CDD" id="cd02012">
    <property type="entry name" value="TPP_TK"/>
    <property type="match status" value="1"/>
</dbReference>
<dbReference type="eggNOG" id="COG0561">
    <property type="taxonomic scope" value="Bacteria"/>
</dbReference>